<dbReference type="InterPro" id="IPR004105">
    <property type="entry name" value="CheA-like_dim"/>
</dbReference>
<keyword evidence="4" id="KW-0808">Transferase</keyword>
<dbReference type="InterPro" id="IPR036061">
    <property type="entry name" value="CheW-like_dom_sf"/>
</dbReference>
<dbReference type="InterPro" id="IPR036097">
    <property type="entry name" value="HisK_dim/P_sf"/>
</dbReference>
<dbReference type="PANTHER" id="PTHR43395:SF8">
    <property type="entry name" value="HISTIDINE KINASE"/>
    <property type="match status" value="1"/>
</dbReference>
<dbReference type="Gene3D" id="2.30.30.40">
    <property type="entry name" value="SH3 Domains"/>
    <property type="match status" value="1"/>
</dbReference>
<dbReference type="PROSITE" id="PS50109">
    <property type="entry name" value="HIS_KIN"/>
    <property type="match status" value="1"/>
</dbReference>
<dbReference type="SUPFAM" id="SSF47384">
    <property type="entry name" value="Homodimeric domain of signal transducing histidine kinase"/>
    <property type="match status" value="1"/>
</dbReference>
<name>A0ABU5ERI6_9BACT</name>
<dbReference type="EMBL" id="JAXBLV010000008">
    <property type="protein sequence ID" value="MDY3557943.1"/>
    <property type="molecule type" value="Genomic_DNA"/>
</dbReference>
<evidence type="ECO:0000256" key="6">
    <source>
        <dbReference type="PROSITE-ProRule" id="PRU00110"/>
    </source>
</evidence>
<evidence type="ECO:0000259" key="10">
    <source>
        <dbReference type="PROSITE" id="PS50894"/>
    </source>
</evidence>
<keyword evidence="12" id="KW-1185">Reference proteome</keyword>
<dbReference type="InterPro" id="IPR008207">
    <property type="entry name" value="Sig_transdc_His_kin_Hpt_dom"/>
</dbReference>
<evidence type="ECO:0000256" key="7">
    <source>
        <dbReference type="SAM" id="MobiDB-lite"/>
    </source>
</evidence>
<evidence type="ECO:0000259" key="8">
    <source>
        <dbReference type="PROSITE" id="PS50109"/>
    </source>
</evidence>
<evidence type="ECO:0000313" key="11">
    <source>
        <dbReference type="EMBL" id="MDY3557943.1"/>
    </source>
</evidence>
<dbReference type="SMART" id="SM00260">
    <property type="entry name" value="CheW"/>
    <property type="match status" value="1"/>
</dbReference>
<dbReference type="Proteomes" id="UP001272242">
    <property type="component" value="Unassembled WGS sequence"/>
</dbReference>
<dbReference type="Gene3D" id="3.30.565.10">
    <property type="entry name" value="Histidine kinase-like ATPase, C-terminal domain"/>
    <property type="match status" value="1"/>
</dbReference>
<feature type="region of interest" description="Disordered" evidence="7">
    <location>
        <begin position="336"/>
        <end position="382"/>
    </location>
</feature>
<dbReference type="RefSeq" id="WP_320684936.1">
    <property type="nucleotide sequence ID" value="NZ_JAXBLV010000008.1"/>
</dbReference>
<evidence type="ECO:0000256" key="4">
    <source>
        <dbReference type="ARBA" id="ARBA00022679"/>
    </source>
</evidence>
<evidence type="ECO:0000313" key="12">
    <source>
        <dbReference type="Proteomes" id="UP001272242"/>
    </source>
</evidence>
<organism evidence="11 12">
    <name type="scientific">Gemmata algarum</name>
    <dbReference type="NCBI Taxonomy" id="2975278"/>
    <lineage>
        <taxon>Bacteria</taxon>
        <taxon>Pseudomonadati</taxon>
        <taxon>Planctomycetota</taxon>
        <taxon>Planctomycetia</taxon>
        <taxon>Gemmatales</taxon>
        <taxon>Gemmataceae</taxon>
        <taxon>Gemmata</taxon>
    </lineage>
</organism>
<dbReference type="PROSITE" id="PS50894">
    <property type="entry name" value="HPT"/>
    <property type="match status" value="1"/>
</dbReference>
<dbReference type="SMART" id="SM01231">
    <property type="entry name" value="H-kinase_dim"/>
    <property type="match status" value="1"/>
</dbReference>
<dbReference type="InterPro" id="IPR037006">
    <property type="entry name" value="CheA-like_homodim_sf"/>
</dbReference>
<evidence type="ECO:0000256" key="2">
    <source>
        <dbReference type="ARBA" id="ARBA00012438"/>
    </source>
</evidence>
<gene>
    <name evidence="11" type="ORF">R5W23_006280</name>
</gene>
<comment type="caution">
    <text evidence="11">The sequence shown here is derived from an EMBL/GenBank/DDBJ whole genome shotgun (WGS) entry which is preliminary data.</text>
</comment>
<dbReference type="InterPro" id="IPR002545">
    <property type="entry name" value="CheW-lke_dom"/>
</dbReference>
<dbReference type="SUPFAM" id="SSF55874">
    <property type="entry name" value="ATPase domain of HSP90 chaperone/DNA topoisomerase II/histidine kinase"/>
    <property type="match status" value="1"/>
</dbReference>
<evidence type="ECO:0000256" key="1">
    <source>
        <dbReference type="ARBA" id="ARBA00000085"/>
    </source>
</evidence>
<reference evidence="12" key="1">
    <citation type="journal article" date="2023" name="Mar. Drugs">
        <title>Gemmata algarum, a Novel Planctomycete Isolated from an Algal Mat, Displays Antimicrobial Activity.</title>
        <authorList>
            <person name="Kumar G."/>
            <person name="Kallscheuer N."/>
            <person name="Kashif M."/>
            <person name="Ahamad S."/>
            <person name="Jagadeeshwari U."/>
            <person name="Pannikurungottu S."/>
            <person name="Haufschild T."/>
            <person name="Kabuu M."/>
            <person name="Sasikala C."/>
            <person name="Jogler C."/>
            <person name="Ramana C."/>
        </authorList>
    </citation>
    <scope>NUCLEOTIDE SEQUENCE [LARGE SCALE GENOMIC DNA]</scope>
    <source>
        <strain evidence="12">JC673</strain>
    </source>
</reference>
<comment type="catalytic activity">
    <reaction evidence="1">
        <text>ATP + protein L-histidine = ADP + protein N-phospho-L-histidine.</text>
        <dbReference type="EC" id="2.7.13.3"/>
    </reaction>
</comment>
<keyword evidence="3 6" id="KW-0597">Phosphoprotein</keyword>
<evidence type="ECO:0000256" key="3">
    <source>
        <dbReference type="ARBA" id="ARBA00022553"/>
    </source>
</evidence>
<dbReference type="Pfam" id="PF01627">
    <property type="entry name" value="Hpt"/>
    <property type="match status" value="1"/>
</dbReference>
<dbReference type="SMART" id="SM00387">
    <property type="entry name" value="HATPase_c"/>
    <property type="match status" value="1"/>
</dbReference>
<keyword evidence="5" id="KW-0418">Kinase</keyword>
<dbReference type="InterPro" id="IPR004358">
    <property type="entry name" value="Sig_transdc_His_kin-like_C"/>
</dbReference>
<dbReference type="PANTHER" id="PTHR43395">
    <property type="entry name" value="SENSOR HISTIDINE KINASE CHEA"/>
    <property type="match status" value="1"/>
</dbReference>
<dbReference type="CDD" id="cd00088">
    <property type="entry name" value="HPT"/>
    <property type="match status" value="1"/>
</dbReference>
<dbReference type="Gene3D" id="1.10.287.560">
    <property type="entry name" value="Histidine kinase CheA-like, homodimeric domain"/>
    <property type="match status" value="1"/>
</dbReference>
<dbReference type="InterPro" id="IPR036641">
    <property type="entry name" value="HPT_dom_sf"/>
</dbReference>
<evidence type="ECO:0000259" key="9">
    <source>
        <dbReference type="PROSITE" id="PS50851"/>
    </source>
</evidence>
<dbReference type="Pfam" id="PF02895">
    <property type="entry name" value="H-kinase_dim"/>
    <property type="match status" value="1"/>
</dbReference>
<dbReference type="Gene3D" id="1.20.120.160">
    <property type="entry name" value="HPT domain"/>
    <property type="match status" value="1"/>
</dbReference>
<dbReference type="SMART" id="SM00073">
    <property type="entry name" value="HPT"/>
    <property type="match status" value="1"/>
</dbReference>
<dbReference type="PROSITE" id="PS50851">
    <property type="entry name" value="CHEW"/>
    <property type="match status" value="1"/>
</dbReference>
<dbReference type="InterPro" id="IPR003594">
    <property type="entry name" value="HATPase_dom"/>
</dbReference>
<feature type="modified residue" description="Phosphohistidine" evidence="6">
    <location>
        <position position="185"/>
    </location>
</feature>
<proteinExistence type="predicted"/>
<feature type="domain" description="Histidine kinase" evidence="8">
    <location>
        <begin position="423"/>
        <end position="632"/>
    </location>
</feature>
<evidence type="ECO:0000256" key="5">
    <source>
        <dbReference type="ARBA" id="ARBA00022777"/>
    </source>
</evidence>
<dbReference type="InterPro" id="IPR005467">
    <property type="entry name" value="His_kinase_dom"/>
</dbReference>
<dbReference type="Pfam" id="PF01584">
    <property type="entry name" value="CheW"/>
    <property type="match status" value="1"/>
</dbReference>
<dbReference type="SUPFAM" id="SSF50341">
    <property type="entry name" value="CheW-like"/>
    <property type="match status" value="1"/>
</dbReference>
<accession>A0ABU5ERI6</accession>
<feature type="compositionally biased region" description="Low complexity" evidence="7">
    <location>
        <begin position="367"/>
        <end position="381"/>
    </location>
</feature>
<dbReference type="CDD" id="cd16916">
    <property type="entry name" value="HATPase_CheA-like"/>
    <property type="match status" value="1"/>
</dbReference>
<sequence>MSPAPECDSATPGEPPVAPATADLVAALARSLLRLEDGSDLGAAAGDARALAGALAGTDPAVVRLAALLAEVTVELRDGRVGSAHGLTDALLAAADALAGPTDLVCVGQAEDALRAAVARAPGPARSGAALAPWPGPGDAVAADTLAQFTAEALDGLHDAEAALLDLEAGADTAGVVHRMFRAVHSIKGAADFVGLAQLRALGHRLENVLELCRGSRLAVTPAVTDLVFQGLDHLKSMVAALSPAGEADRDLAAFVASLDALCAGAAEGRGGPPGEPLEALAGELTALARNGSPGALDRVRAASAALAPEQAGELTAILDRLSAARTHLLAAMGTEGPGAADVGAPLPSPAPAPRAATPEPGPKPAPAAATEPTAKASAKTMRVDQRKLDEYVNLAGELVIARNALVHAHRHFQSDRAGHAALKDAIDKVCRIAGDVQSNAMSMRMVPVGTVFQRFPRLVRDVAKTLSKQIELRLEGEDTELDKQVAEALSDPLVHLVRNAADHGVEAPDRRAAAGKPCAGTITLRAGREGNAVLIDVQDDGGGIDPERVKAKAVAMGVVTAEQAAALSREQALQLIFAPGLSTAAAVSDLSGRGVGMDVVKSNIAALGGAVTVHSEPGAGTRVRLALPLTLAVTTVVLVESGGTLFGVPIDTVQETLKVEPGGFRHLRGVRAVALRGAITPVKPLAELVGLDGAPEPAGDRVPVVVLNVGGERFGVTVGALRGQQEVVLKPVPPMFGRLDGIGGATIMGDGSVVLVLDPVGLYRLALGGERTAAGPYRTGP</sequence>
<protein>
    <recommendedName>
        <fullName evidence="2">histidine kinase</fullName>
        <ecNumber evidence="2">2.7.13.3</ecNumber>
    </recommendedName>
</protein>
<feature type="domain" description="HPt" evidence="10">
    <location>
        <begin position="138"/>
        <end position="242"/>
    </location>
</feature>
<feature type="domain" description="CheW-like" evidence="9">
    <location>
        <begin position="634"/>
        <end position="769"/>
    </location>
</feature>
<dbReference type="EC" id="2.7.13.3" evidence="2"/>
<dbReference type="SUPFAM" id="SSF47226">
    <property type="entry name" value="Histidine-containing phosphotransfer domain, HPT domain"/>
    <property type="match status" value="1"/>
</dbReference>
<dbReference type="Pfam" id="PF02518">
    <property type="entry name" value="HATPase_c"/>
    <property type="match status" value="1"/>
</dbReference>
<dbReference type="PRINTS" id="PR00344">
    <property type="entry name" value="BCTRLSENSOR"/>
</dbReference>
<dbReference type="InterPro" id="IPR036890">
    <property type="entry name" value="HATPase_C_sf"/>
</dbReference>
<dbReference type="InterPro" id="IPR051315">
    <property type="entry name" value="Bact_Chemotaxis_CheA"/>
</dbReference>